<evidence type="ECO:0000313" key="3">
    <source>
        <dbReference type="EMBL" id="AOT70800.1"/>
    </source>
</evidence>
<dbReference type="Proteomes" id="UP000095743">
    <property type="component" value="Chromosome"/>
</dbReference>
<dbReference type="RefSeq" id="WP_069977964.1">
    <property type="nucleotide sequence ID" value="NZ_CP017269.1"/>
</dbReference>
<protein>
    <submittedName>
        <fullName evidence="3">Uncharacterized protein</fullName>
    </submittedName>
</protein>
<keyword evidence="2" id="KW-0812">Transmembrane</keyword>
<proteinExistence type="predicted"/>
<dbReference type="AlphaFoldDB" id="A0A1D8GIQ6"/>
<keyword evidence="2" id="KW-0472">Membrane</keyword>
<dbReference type="OrthoDB" id="6162707at2"/>
<evidence type="ECO:0000256" key="2">
    <source>
        <dbReference type="SAM" id="Phobius"/>
    </source>
</evidence>
<dbReference type="EMBL" id="CP017269">
    <property type="protein sequence ID" value="AOT70800.1"/>
    <property type="molecule type" value="Genomic_DNA"/>
</dbReference>
<keyword evidence="4" id="KW-1185">Reference proteome</keyword>
<evidence type="ECO:0000256" key="1">
    <source>
        <dbReference type="SAM" id="Coils"/>
    </source>
</evidence>
<organism evidence="3 4">
    <name type="scientific">Geosporobacter ferrireducens</name>
    <dbReference type="NCBI Taxonomy" id="1424294"/>
    <lineage>
        <taxon>Bacteria</taxon>
        <taxon>Bacillati</taxon>
        <taxon>Bacillota</taxon>
        <taxon>Clostridia</taxon>
        <taxon>Peptostreptococcales</taxon>
        <taxon>Thermotaleaceae</taxon>
        <taxon>Geosporobacter</taxon>
    </lineage>
</organism>
<dbReference type="KEGG" id="gfe:Gferi_15280"/>
<gene>
    <name evidence="3" type="ORF">Gferi_15280</name>
</gene>
<evidence type="ECO:0000313" key="4">
    <source>
        <dbReference type="Proteomes" id="UP000095743"/>
    </source>
</evidence>
<keyword evidence="1" id="KW-0175">Coiled coil</keyword>
<reference evidence="3 4" key="1">
    <citation type="submission" date="2016-09" db="EMBL/GenBank/DDBJ databases">
        <title>Genomic analysis reveals versatility of anaerobic energy metabolism of Geosporobacter ferrireducens IRF9 of phylum Firmicutes.</title>
        <authorList>
            <person name="Kim S.-J."/>
        </authorList>
    </citation>
    <scope>NUCLEOTIDE SEQUENCE [LARGE SCALE GENOMIC DNA]</scope>
    <source>
        <strain evidence="3 4">IRF9</strain>
    </source>
</reference>
<accession>A0A1D8GIQ6</accession>
<sequence length="338" mass="39460">MTGKMGTNRRENRPIYVWKYKQEYYKIKGGKYFKYAALRKEKTMTRTTKGILGLGIVLIGLNFYQLSLMKELSNRMDHQMNQYDNLRNTISNISSSVSGTMNSWKLENQWIRTANAELMSISEDLKQMEVRVFWQFNHLQKEEKVFLRVGKRILQDTKAEVVWEKYPIEDETDLVYQMDLTLPLQGSYIFEAVAESKEGIRSAELTEFNPYSMLAERIQVYGHTFSPDGKKLQLNIQVTNFIEDRGYFFREKVKITKDQLKLKTAVAEIFVNDHKVKTVDLIKEGRSSGADQQGEIVEESITYDSILEIQDVLRGDVSVRVKLEDQAGFIYEREVPLY</sequence>
<feature type="coiled-coil region" evidence="1">
    <location>
        <begin position="69"/>
        <end position="131"/>
    </location>
</feature>
<keyword evidence="2" id="KW-1133">Transmembrane helix</keyword>
<name>A0A1D8GIQ6_9FIRM</name>
<feature type="transmembrane region" description="Helical" evidence="2">
    <location>
        <begin position="50"/>
        <end position="69"/>
    </location>
</feature>